<dbReference type="InterPro" id="IPR024079">
    <property type="entry name" value="MetalloPept_cat_dom_sf"/>
</dbReference>
<comment type="caution">
    <text evidence="10">Lacks conserved residue(s) required for the propagation of feature annotation.</text>
</comment>
<evidence type="ECO:0000256" key="5">
    <source>
        <dbReference type="ARBA" id="ARBA00022833"/>
    </source>
</evidence>
<feature type="binding site" evidence="10">
    <location>
        <position position="186"/>
    </location>
    <ligand>
        <name>Zn(2+)</name>
        <dbReference type="ChEBI" id="CHEBI:29105"/>
        <note>catalytic</note>
    </ligand>
</feature>
<organism evidence="13 14">
    <name type="scientific">Cimex lectularius</name>
    <name type="common">Bed bug</name>
    <name type="synonym">Acanthia lectularia</name>
    <dbReference type="NCBI Taxonomy" id="79782"/>
    <lineage>
        <taxon>Eukaryota</taxon>
        <taxon>Metazoa</taxon>
        <taxon>Ecdysozoa</taxon>
        <taxon>Arthropoda</taxon>
        <taxon>Hexapoda</taxon>
        <taxon>Insecta</taxon>
        <taxon>Pterygota</taxon>
        <taxon>Neoptera</taxon>
        <taxon>Paraneoptera</taxon>
        <taxon>Hemiptera</taxon>
        <taxon>Heteroptera</taxon>
        <taxon>Panheteroptera</taxon>
        <taxon>Cimicomorpha</taxon>
        <taxon>Cimicidae</taxon>
        <taxon>Cimex</taxon>
    </lineage>
</organism>
<feature type="chain" id="PRO_5035342408" description="Metalloendopeptidase" evidence="11">
    <location>
        <begin position="20"/>
        <end position="299"/>
    </location>
</feature>
<dbReference type="AlphaFoldDB" id="A0A8I6RBJ3"/>
<dbReference type="SUPFAM" id="SSF55486">
    <property type="entry name" value="Metalloproteases ('zincins'), catalytic domain"/>
    <property type="match status" value="1"/>
</dbReference>
<feature type="binding site" evidence="10">
    <location>
        <position position="180"/>
    </location>
    <ligand>
        <name>Zn(2+)</name>
        <dbReference type="ChEBI" id="CHEBI:29105"/>
        <note>catalytic</note>
    </ligand>
</feature>
<keyword evidence="8" id="KW-1015">Disulfide bond</keyword>
<accession>A0A8I6RBJ3</accession>
<keyword evidence="7" id="KW-0865">Zymogen</keyword>
<protein>
    <recommendedName>
        <fullName evidence="11">Metalloendopeptidase</fullName>
        <ecNumber evidence="11">3.4.24.-</ecNumber>
    </recommendedName>
</protein>
<dbReference type="Gene3D" id="3.40.390.10">
    <property type="entry name" value="Collagenase (Catalytic Domain)"/>
    <property type="match status" value="1"/>
</dbReference>
<dbReference type="GO" id="GO:0004222">
    <property type="term" value="F:metalloendopeptidase activity"/>
    <property type="evidence" value="ECO:0007669"/>
    <property type="project" value="UniProtKB-UniRule"/>
</dbReference>
<evidence type="ECO:0000256" key="8">
    <source>
        <dbReference type="ARBA" id="ARBA00023157"/>
    </source>
</evidence>
<dbReference type="GO" id="GO:0006508">
    <property type="term" value="P:proteolysis"/>
    <property type="evidence" value="ECO:0007669"/>
    <property type="project" value="UniProtKB-KW"/>
</dbReference>
<dbReference type="OrthoDB" id="291007at2759"/>
<keyword evidence="6 10" id="KW-0482">Metalloprotease</keyword>
<keyword evidence="5 10" id="KW-0862">Zinc</keyword>
<evidence type="ECO:0000256" key="1">
    <source>
        <dbReference type="ARBA" id="ARBA00022670"/>
    </source>
</evidence>
<name>A0A8I6RBJ3_CIMLE</name>
<evidence type="ECO:0000259" key="12">
    <source>
        <dbReference type="PROSITE" id="PS51864"/>
    </source>
</evidence>
<evidence type="ECO:0000256" key="10">
    <source>
        <dbReference type="PROSITE-ProRule" id="PRU01211"/>
    </source>
</evidence>
<feature type="domain" description="Peptidase M12A" evidence="12">
    <location>
        <begin position="84"/>
        <end position="278"/>
    </location>
</feature>
<evidence type="ECO:0000313" key="14">
    <source>
        <dbReference type="Proteomes" id="UP000494040"/>
    </source>
</evidence>
<comment type="cofactor">
    <cofactor evidence="10 11">
        <name>Zn(2+)</name>
        <dbReference type="ChEBI" id="CHEBI:29105"/>
    </cofactor>
    <text evidence="10 11">Binds 1 zinc ion per subunit.</text>
</comment>
<evidence type="ECO:0000256" key="6">
    <source>
        <dbReference type="ARBA" id="ARBA00023049"/>
    </source>
</evidence>
<feature type="binding site" evidence="10">
    <location>
        <position position="176"/>
    </location>
    <ligand>
        <name>Zn(2+)</name>
        <dbReference type="ChEBI" id="CHEBI:29105"/>
        <note>catalytic</note>
    </ligand>
</feature>
<dbReference type="KEGG" id="clec:106661286"/>
<dbReference type="FunFam" id="3.40.390.10:FF:000015">
    <property type="entry name" value="Meprin A subunit"/>
    <property type="match status" value="1"/>
</dbReference>
<proteinExistence type="predicted"/>
<dbReference type="Proteomes" id="UP000494040">
    <property type="component" value="Unassembled WGS sequence"/>
</dbReference>
<dbReference type="InterPro" id="IPR006026">
    <property type="entry name" value="Peptidase_Metallo"/>
</dbReference>
<dbReference type="OMA" id="LNERQTW"/>
<dbReference type="PANTHER" id="PTHR10127">
    <property type="entry name" value="DISCOIDIN, CUB, EGF, LAMININ , AND ZINC METALLOPROTEASE DOMAIN CONTAINING"/>
    <property type="match status" value="1"/>
</dbReference>
<keyword evidence="2 10" id="KW-0479">Metal-binding</keyword>
<dbReference type="InterPro" id="IPR001506">
    <property type="entry name" value="Peptidase_M12A"/>
</dbReference>
<sequence>MRRFVQVLYLAAVAVAVTARGPVPPPPRHHGYHKMMSMAMNNYMDGVLREIDEWSPSDKRNIWELSGLFEGDIMTDGSNEVSRNALRDSSAKWPGGVVPYHISDDFDEDEVQTIMGAMEEFHENSCIRFRPYKEGDTSWVSIQADSPGCWSYVGRRGGGQVVNLGKRCVQHGVAAHELLHALGFHHQQSASDRDKYVTIHWKNIRRGTEKNFKRYSSGRITDFDVGYDYDSVMHYSSHAFSKNGFPTITPKEEGATIGQRSRLSDKDLEKLRIMYDCSSSPSTVTTEIPDYDFWGFHFR</sequence>
<keyword evidence="9" id="KW-0325">Glycoprotein</keyword>
<keyword evidence="1 10" id="KW-0645">Protease</keyword>
<evidence type="ECO:0000256" key="11">
    <source>
        <dbReference type="RuleBase" id="RU361183"/>
    </source>
</evidence>
<evidence type="ECO:0000256" key="4">
    <source>
        <dbReference type="ARBA" id="ARBA00022801"/>
    </source>
</evidence>
<dbReference type="PRINTS" id="PR00480">
    <property type="entry name" value="ASTACIN"/>
</dbReference>
<reference evidence="13" key="1">
    <citation type="submission" date="2022-01" db="UniProtKB">
        <authorList>
            <consortium name="EnsemblMetazoa"/>
        </authorList>
    </citation>
    <scope>IDENTIFICATION</scope>
</reference>
<evidence type="ECO:0000256" key="9">
    <source>
        <dbReference type="ARBA" id="ARBA00023180"/>
    </source>
</evidence>
<keyword evidence="14" id="KW-1185">Reference proteome</keyword>
<feature type="active site" evidence="10">
    <location>
        <position position="177"/>
    </location>
</feature>
<dbReference type="PANTHER" id="PTHR10127:SF780">
    <property type="entry name" value="METALLOENDOPEPTIDASE"/>
    <property type="match status" value="1"/>
</dbReference>
<evidence type="ECO:0000256" key="3">
    <source>
        <dbReference type="ARBA" id="ARBA00022729"/>
    </source>
</evidence>
<keyword evidence="3 11" id="KW-0732">Signal</keyword>
<evidence type="ECO:0000256" key="2">
    <source>
        <dbReference type="ARBA" id="ARBA00022723"/>
    </source>
</evidence>
<dbReference type="PROSITE" id="PS51864">
    <property type="entry name" value="ASTACIN"/>
    <property type="match status" value="1"/>
</dbReference>
<feature type="signal peptide" evidence="11">
    <location>
        <begin position="1"/>
        <end position="19"/>
    </location>
</feature>
<dbReference type="InterPro" id="IPR034035">
    <property type="entry name" value="Astacin-like_dom"/>
</dbReference>
<dbReference type="Pfam" id="PF01400">
    <property type="entry name" value="Astacin"/>
    <property type="match status" value="1"/>
</dbReference>
<gene>
    <name evidence="13" type="primary">106661286</name>
</gene>
<evidence type="ECO:0000313" key="13">
    <source>
        <dbReference type="EnsemblMetazoa" id="XP_014240061.1"/>
    </source>
</evidence>
<dbReference type="SMART" id="SM00235">
    <property type="entry name" value="ZnMc"/>
    <property type="match status" value="1"/>
</dbReference>
<dbReference type="EnsemblMetazoa" id="XM_014384575.2">
    <property type="protein sequence ID" value="XP_014240061.1"/>
    <property type="gene ID" value="LOC106661286"/>
</dbReference>
<dbReference type="GO" id="GO:0008270">
    <property type="term" value="F:zinc ion binding"/>
    <property type="evidence" value="ECO:0007669"/>
    <property type="project" value="UniProtKB-UniRule"/>
</dbReference>
<dbReference type="CDD" id="cd04280">
    <property type="entry name" value="ZnMc_astacin_like"/>
    <property type="match status" value="1"/>
</dbReference>
<evidence type="ECO:0000256" key="7">
    <source>
        <dbReference type="ARBA" id="ARBA00023145"/>
    </source>
</evidence>
<dbReference type="EC" id="3.4.24.-" evidence="11"/>
<keyword evidence="4 10" id="KW-0378">Hydrolase</keyword>